<dbReference type="EMBL" id="CP042239">
    <property type="protein sequence ID" value="QDX27337.1"/>
    <property type="molecule type" value="Genomic_DNA"/>
</dbReference>
<evidence type="ECO:0000256" key="3">
    <source>
        <dbReference type="ARBA" id="ARBA00022801"/>
    </source>
</evidence>
<dbReference type="GO" id="GO:0006508">
    <property type="term" value="P:proteolysis"/>
    <property type="evidence" value="ECO:0007669"/>
    <property type="project" value="UniProtKB-KW"/>
</dbReference>
<dbReference type="RefSeq" id="WP_145848782.1">
    <property type="nucleotide sequence ID" value="NZ_CP042239.1"/>
</dbReference>
<dbReference type="NCBIfam" id="TIGR01543">
    <property type="entry name" value="proheadase_HK97"/>
    <property type="match status" value="1"/>
</dbReference>
<gene>
    <name evidence="6" type="ORF">FPZ54_15880</name>
</gene>
<keyword evidence="3" id="KW-0378">Hydrolase</keyword>
<dbReference type="Proteomes" id="UP000318055">
    <property type="component" value="Chromosome"/>
</dbReference>
<keyword evidence="7" id="KW-1185">Reference proteome</keyword>
<evidence type="ECO:0000256" key="2">
    <source>
        <dbReference type="ARBA" id="ARBA00022670"/>
    </source>
</evidence>
<sequence>MGGADGAGAGRGRAGGETGVLGVGEVRGAGFRSVANAGAQSHAANRPRPWTPAFAGEQESSGGPVRFAGYAAVFDVPDRGGDVIRPGAFGSRVRRVPLLWQHRGKPVGVIEAIGEDARGLRVTARVDAPELAALVAKGAVNGLSFGYRTVKTRQGRWREIEALELCEVSLVARPMQGLARVHAVEGVTAVSARPDRPTQPIVGSVRLPA</sequence>
<dbReference type="KEGG" id="ssua:FPZ54_15880"/>
<keyword evidence="2 6" id="KW-0645">Protease</keyword>
<evidence type="ECO:0000313" key="7">
    <source>
        <dbReference type="Proteomes" id="UP000318055"/>
    </source>
</evidence>
<dbReference type="InterPro" id="IPR054613">
    <property type="entry name" value="Peptidase_S78_dom"/>
</dbReference>
<dbReference type="Pfam" id="PF04586">
    <property type="entry name" value="Peptidase_S78"/>
    <property type="match status" value="1"/>
</dbReference>
<evidence type="ECO:0000313" key="6">
    <source>
        <dbReference type="EMBL" id="QDX27337.1"/>
    </source>
</evidence>
<evidence type="ECO:0000259" key="5">
    <source>
        <dbReference type="Pfam" id="PF04586"/>
    </source>
</evidence>
<keyword evidence="1" id="KW-1188">Viral release from host cell</keyword>
<dbReference type="SUPFAM" id="SSF50789">
    <property type="entry name" value="Herpes virus serine proteinase, assemblin"/>
    <property type="match status" value="1"/>
</dbReference>
<protein>
    <submittedName>
        <fullName evidence="6">HK97 family phage prohead protease</fullName>
    </submittedName>
</protein>
<evidence type="ECO:0000256" key="4">
    <source>
        <dbReference type="SAM" id="MobiDB-lite"/>
    </source>
</evidence>
<organism evidence="6 7">
    <name type="scientific">Sphingomonas suaedae</name>
    <dbReference type="NCBI Taxonomy" id="2599297"/>
    <lineage>
        <taxon>Bacteria</taxon>
        <taxon>Pseudomonadati</taxon>
        <taxon>Pseudomonadota</taxon>
        <taxon>Alphaproteobacteria</taxon>
        <taxon>Sphingomonadales</taxon>
        <taxon>Sphingomonadaceae</taxon>
        <taxon>Sphingomonas</taxon>
    </lineage>
</organism>
<proteinExistence type="predicted"/>
<feature type="region of interest" description="Disordered" evidence="4">
    <location>
        <begin position="37"/>
        <end position="59"/>
    </location>
</feature>
<dbReference type="GO" id="GO:0008233">
    <property type="term" value="F:peptidase activity"/>
    <property type="evidence" value="ECO:0007669"/>
    <property type="project" value="UniProtKB-KW"/>
</dbReference>
<dbReference type="InterPro" id="IPR006433">
    <property type="entry name" value="Prohead_protease"/>
</dbReference>
<evidence type="ECO:0000256" key="1">
    <source>
        <dbReference type="ARBA" id="ARBA00022612"/>
    </source>
</evidence>
<accession>A0A518RIN7</accession>
<reference evidence="6 7" key="1">
    <citation type="submission" date="2019-07" db="EMBL/GenBank/DDBJ databases">
        <title>Sphingomonas alkalisoli sp. nov., isolated from rhizosphere soil of Suaedae salsa.</title>
        <authorList>
            <person name="Zhang H."/>
            <person name="Xu L."/>
            <person name="Zhang J.-X."/>
            <person name="Sun J.-Q."/>
        </authorList>
    </citation>
    <scope>NUCLEOTIDE SEQUENCE [LARGE SCALE GENOMIC DNA]</scope>
    <source>
        <strain evidence="6 7">XS-10</strain>
    </source>
</reference>
<dbReference type="OrthoDB" id="9804926at2"/>
<name>A0A518RIN7_9SPHN</name>
<dbReference type="AlphaFoldDB" id="A0A518RIN7"/>
<feature type="domain" description="Prohead serine protease" evidence="5">
    <location>
        <begin position="66"/>
        <end position="183"/>
    </location>
</feature>